<dbReference type="InterPro" id="IPR021243">
    <property type="entry name" value="DUF2804"/>
</dbReference>
<evidence type="ECO:0000313" key="1">
    <source>
        <dbReference type="EMBL" id="KAK5582838.1"/>
    </source>
</evidence>
<dbReference type="Pfam" id="PF10974">
    <property type="entry name" value="DUF2804"/>
    <property type="match status" value="1"/>
</dbReference>
<reference evidence="1 2" key="1">
    <citation type="submission" date="2023-11" db="EMBL/GenBank/DDBJ databases">
        <title>Dfirmibasis_genome.</title>
        <authorList>
            <person name="Edelbroek B."/>
            <person name="Kjellin J."/>
            <person name="Jerlstrom-Hultqvist J."/>
            <person name="Soderbom F."/>
        </authorList>
    </citation>
    <scope>NUCLEOTIDE SEQUENCE [LARGE SCALE GENOMIC DNA]</scope>
    <source>
        <strain evidence="1 2">TNS-C-14</strain>
    </source>
</reference>
<keyword evidence="2" id="KW-1185">Reference proteome</keyword>
<dbReference type="Proteomes" id="UP001344447">
    <property type="component" value="Unassembled WGS sequence"/>
</dbReference>
<evidence type="ECO:0008006" key="3">
    <source>
        <dbReference type="Google" id="ProtNLM"/>
    </source>
</evidence>
<sequence length="366" mass="42143">MDLINNIRIHNELKEGKLLNEKGELNECGYSTKVIKEYERKSIKAKNYRIKEWDYYFISNSRIGIALTFGDIGYIGSAGVTLFNFDEPSYKTQSDLTLCPFGKFNFPNYPHTIQKLEYNSSKIKLSFENIKSDDSNSNEEKIIKYLKCTSTNFDGNGNSLIVDIKLTDLPKDSMVIATPFNNFPNAFYYNCKTNNMIAQGTIKLNDKTHLFNPENSLAVLDWGRGVWPFEFTTWYWGSLSCRLDDDRTFGFNIGYGFGNTSASTENMIFLDGNAHKFDEIQFEIPKNLDTNEDDYMSDWKFTSNDKRLEMIFKPIINRFENTNLLLIKSTANQVFGKFTGTAILDDGTPIHFKDKLGFAEKVCNKW</sequence>
<dbReference type="PANTHER" id="PTHR35868:SF3">
    <property type="entry name" value="DUF2804 DOMAIN-CONTAINING PROTEIN"/>
    <property type="match status" value="1"/>
</dbReference>
<protein>
    <recommendedName>
        <fullName evidence="3">DUF2804 domain-containing protein</fullName>
    </recommendedName>
</protein>
<accession>A0AAN7U9P4</accession>
<dbReference type="PANTHER" id="PTHR35868">
    <property type="entry name" value="DUF2804 DOMAIN-CONTAINING PROTEIN-RELATED"/>
    <property type="match status" value="1"/>
</dbReference>
<organism evidence="1 2">
    <name type="scientific">Dictyostelium firmibasis</name>
    <dbReference type="NCBI Taxonomy" id="79012"/>
    <lineage>
        <taxon>Eukaryota</taxon>
        <taxon>Amoebozoa</taxon>
        <taxon>Evosea</taxon>
        <taxon>Eumycetozoa</taxon>
        <taxon>Dictyostelia</taxon>
        <taxon>Dictyosteliales</taxon>
        <taxon>Dictyosteliaceae</taxon>
        <taxon>Dictyostelium</taxon>
    </lineage>
</organism>
<dbReference type="AlphaFoldDB" id="A0AAN7U9P4"/>
<proteinExistence type="predicted"/>
<name>A0AAN7U9P4_9MYCE</name>
<gene>
    <name evidence="1" type="ORF">RB653_004426</name>
</gene>
<evidence type="ECO:0000313" key="2">
    <source>
        <dbReference type="Proteomes" id="UP001344447"/>
    </source>
</evidence>
<comment type="caution">
    <text evidence="1">The sequence shown here is derived from an EMBL/GenBank/DDBJ whole genome shotgun (WGS) entry which is preliminary data.</text>
</comment>
<dbReference type="EMBL" id="JAVFKY010000001">
    <property type="protein sequence ID" value="KAK5582838.1"/>
    <property type="molecule type" value="Genomic_DNA"/>
</dbReference>